<feature type="transmembrane region" description="Helical" evidence="10">
    <location>
        <begin position="53"/>
        <end position="71"/>
    </location>
</feature>
<reference evidence="12" key="2">
    <citation type="submission" date="2016-10" db="EMBL/GenBank/DDBJ databases">
        <authorList>
            <person name="de Groot N.N."/>
        </authorList>
    </citation>
    <scope>NUCLEOTIDE SEQUENCE [LARGE SCALE GENOMIC DNA]</scope>
    <source>
        <strain evidence="12">92MFCol6.1</strain>
    </source>
</reference>
<keyword evidence="9 10" id="KW-0472">Membrane</keyword>
<evidence type="ECO:0000256" key="9">
    <source>
        <dbReference type="ARBA" id="ARBA00023136"/>
    </source>
</evidence>
<evidence type="ECO:0000256" key="8">
    <source>
        <dbReference type="ARBA" id="ARBA00022989"/>
    </source>
</evidence>
<evidence type="ECO:0000256" key="4">
    <source>
        <dbReference type="ARBA" id="ARBA00017522"/>
    </source>
</evidence>
<keyword evidence="6" id="KW-1003">Cell membrane</keyword>
<evidence type="ECO:0000313" key="11">
    <source>
        <dbReference type="EMBL" id="MDN8670471.1"/>
    </source>
</evidence>
<evidence type="ECO:0000256" key="5">
    <source>
        <dbReference type="ARBA" id="ARBA00022448"/>
    </source>
</evidence>
<dbReference type="InterPro" id="IPR006419">
    <property type="entry name" value="NMN_transpt_PnuC"/>
</dbReference>
<keyword evidence="8 10" id="KW-1133">Transmembrane helix</keyword>
<evidence type="ECO:0000313" key="14">
    <source>
        <dbReference type="Proteomes" id="UP001174315"/>
    </source>
</evidence>
<name>A0A1W1H442_9GAMM</name>
<dbReference type="NCBIfam" id="TIGR01528">
    <property type="entry name" value="NMN_trans_PnuC"/>
    <property type="match status" value="1"/>
</dbReference>
<evidence type="ECO:0000256" key="1">
    <source>
        <dbReference type="ARBA" id="ARBA00002672"/>
    </source>
</evidence>
<gene>
    <name evidence="11" type="primary">pnuC</name>
    <name evidence="11" type="ORF">Q0S36_14095</name>
    <name evidence="12" type="ORF">SAMN04488690_4117</name>
</gene>
<reference evidence="11" key="3">
    <citation type="submission" date="2023-07" db="EMBL/GenBank/DDBJ databases">
        <title>Stenotrophomonas isolates from soil.</title>
        <authorList>
            <person name="Sharma V."/>
            <person name="Zur-Pinska J."/>
            <person name="Hay A.G."/>
        </authorList>
    </citation>
    <scope>NUCLEOTIDE SEQUENCE</scope>
    <source>
        <strain evidence="11">C2</strain>
    </source>
</reference>
<evidence type="ECO:0000256" key="6">
    <source>
        <dbReference type="ARBA" id="ARBA00022475"/>
    </source>
</evidence>
<evidence type="ECO:0000256" key="10">
    <source>
        <dbReference type="SAM" id="Phobius"/>
    </source>
</evidence>
<dbReference type="AlphaFoldDB" id="A0A1W1H442"/>
<accession>A0A1W1H442</accession>
<dbReference type="PANTHER" id="PTHR36122">
    <property type="entry name" value="NICOTINAMIDE RIBOSIDE TRANSPORTER PNUC"/>
    <property type="match status" value="1"/>
</dbReference>
<keyword evidence="7 10" id="KW-0812">Transmembrane</keyword>
<dbReference type="Proteomes" id="UP000191133">
    <property type="component" value="Unassembled WGS sequence"/>
</dbReference>
<dbReference type="EMBL" id="JAUKNN010000036">
    <property type="protein sequence ID" value="MDN8670471.1"/>
    <property type="molecule type" value="Genomic_DNA"/>
</dbReference>
<evidence type="ECO:0000313" key="13">
    <source>
        <dbReference type="Proteomes" id="UP000191133"/>
    </source>
</evidence>
<sequence length="202" mass="22910">MNLSDPNFQLELAANIAVAGSILLAGRNNVHTWWLGIVGCALFAAVFERSHLYADMVLQFFFVVISVFGWWQWLRGDHGAPLPITRLPARAWSWLLPLAVLATFGYGWMLTRLTNAYAPYIDSAVLVLSVIAQILMMRRKLESWWVWLLVNTIAVPLYYSRGLHLTSILYVGFWINALVALRHWRHLMRAEADTGRAADGIA</sequence>
<evidence type="ECO:0000313" key="12">
    <source>
        <dbReference type="EMBL" id="SLM26353.1"/>
    </source>
</evidence>
<feature type="transmembrane region" description="Helical" evidence="10">
    <location>
        <begin position="117"/>
        <end position="136"/>
    </location>
</feature>
<comment type="subcellular location">
    <subcellularLocation>
        <location evidence="2">Cell membrane</location>
        <topology evidence="2">Multi-pass membrane protein</topology>
    </subcellularLocation>
</comment>
<dbReference type="GO" id="GO:0034257">
    <property type="term" value="F:nicotinamide riboside transmembrane transporter activity"/>
    <property type="evidence" value="ECO:0007669"/>
    <property type="project" value="InterPro"/>
</dbReference>
<organism evidence="12 13">
    <name type="scientific">Stenotrophomonas indicatrix</name>
    <dbReference type="NCBI Taxonomy" id="2045451"/>
    <lineage>
        <taxon>Bacteria</taxon>
        <taxon>Pseudomonadati</taxon>
        <taxon>Pseudomonadota</taxon>
        <taxon>Gammaproteobacteria</taxon>
        <taxon>Lysobacterales</taxon>
        <taxon>Lysobacteraceae</taxon>
        <taxon>Stenotrophomonas</taxon>
    </lineage>
</organism>
<feature type="transmembrane region" description="Helical" evidence="10">
    <location>
        <begin position="92"/>
        <end position="111"/>
    </location>
</feature>
<feature type="transmembrane region" description="Helical" evidence="10">
    <location>
        <begin position="165"/>
        <end position="181"/>
    </location>
</feature>
<evidence type="ECO:0000256" key="3">
    <source>
        <dbReference type="ARBA" id="ARBA00006669"/>
    </source>
</evidence>
<proteinExistence type="inferred from homology"/>
<dbReference type="Proteomes" id="UP001174315">
    <property type="component" value="Unassembled WGS sequence"/>
</dbReference>
<keyword evidence="14" id="KW-1185">Reference proteome</keyword>
<reference evidence="13" key="1">
    <citation type="submission" date="2016-10" db="EMBL/GenBank/DDBJ databases">
        <authorList>
            <person name="Varghese N."/>
        </authorList>
    </citation>
    <scope>NUCLEOTIDE SEQUENCE [LARGE SCALE GENOMIC DNA]</scope>
    <source>
        <strain evidence="13">92MFCol6.1</strain>
    </source>
</reference>
<protein>
    <recommendedName>
        <fullName evidence="4">Nicotinamide riboside transporter PnuC</fullName>
    </recommendedName>
</protein>
<comment type="function">
    <text evidence="1">Required for nicotinamide riboside transport across the inner membrane.</text>
</comment>
<evidence type="ECO:0000256" key="2">
    <source>
        <dbReference type="ARBA" id="ARBA00004651"/>
    </source>
</evidence>
<keyword evidence="5" id="KW-0813">Transport</keyword>
<comment type="similarity">
    <text evidence="3">Belongs to the nicotinamide ribonucleoside (NR) uptake permease (TC 4.B.1) family.</text>
</comment>
<dbReference type="PANTHER" id="PTHR36122:SF2">
    <property type="entry name" value="NICOTINAMIDE RIBOSIDE TRANSPORTER PNUC"/>
    <property type="match status" value="1"/>
</dbReference>
<dbReference type="GO" id="GO:0005886">
    <property type="term" value="C:plasma membrane"/>
    <property type="evidence" value="ECO:0007669"/>
    <property type="project" value="UniProtKB-SubCell"/>
</dbReference>
<evidence type="ECO:0000256" key="7">
    <source>
        <dbReference type="ARBA" id="ARBA00022692"/>
    </source>
</evidence>
<dbReference type="RefSeq" id="WP_025878300.1">
    <property type="nucleotide sequence ID" value="NZ_CBCSJV010000012.1"/>
</dbReference>
<dbReference type="EMBL" id="FWEU01000007">
    <property type="protein sequence ID" value="SLM26353.1"/>
    <property type="molecule type" value="Genomic_DNA"/>
</dbReference>
<dbReference type="Pfam" id="PF04973">
    <property type="entry name" value="NMN_transporter"/>
    <property type="match status" value="1"/>
</dbReference>
<feature type="transmembrane region" description="Helical" evidence="10">
    <location>
        <begin position="32"/>
        <end position="47"/>
    </location>
</feature>